<gene>
    <name evidence="2" type="ORF">BG261_02740</name>
</gene>
<sequence>MTDKKVMDKYLEPYQITRNEVSNITGIPTSTLLNSSNREVKTWKVEVIQALAEVTNLTPGDTLNVLLALERQDDIKYTISLDELLKYALEDLMAYGPQFKVYPIFNEYKELGFKYISDYIYTEYYSTDPFDSPQERSEISKLNEEINKAEKSGVQAITIKELIDELEKQRNELAD</sequence>
<name>A0A1E8GPH6_9LACT</name>
<reference evidence="3" key="1">
    <citation type="submission" date="2016-09" db="EMBL/GenBank/DDBJ databases">
        <title>Draft genome sequence of a novel species of the family Streptococcaceae isolated from flowers.</title>
        <authorList>
            <person name="Chuah L.-O."/>
            <person name="Yap K.-P."/>
            <person name="Thong K.L."/>
            <person name="Liong M.T."/>
            <person name="Ahmad R."/>
            <person name="Rusul G."/>
        </authorList>
    </citation>
    <scope>NUCLEOTIDE SEQUENCE [LARGE SCALE GENOMIC DNA]</scope>
    <source>
        <strain evidence="3">DF1</strain>
    </source>
</reference>
<dbReference type="EMBL" id="MKIR01000012">
    <property type="protein sequence ID" value="OFI49513.1"/>
    <property type="molecule type" value="Genomic_DNA"/>
</dbReference>
<evidence type="ECO:0000313" key="3">
    <source>
        <dbReference type="Proteomes" id="UP000178622"/>
    </source>
</evidence>
<dbReference type="AlphaFoldDB" id="A0A1E8GPH6"/>
<proteinExistence type="predicted"/>
<organism evidence="2 3">
    <name type="scientific">Floricoccus tropicus</name>
    <dbReference type="NCBI Taxonomy" id="1859473"/>
    <lineage>
        <taxon>Bacteria</taxon>
        <taxon>Bacillati</taxon>
        <taxon>Bacillota</taxon>
        <taxon>Bacilli</taxon>
        <taxon>Lactobacillales</taxon>
        <taxon>Streptococcaceae</taxon>
        <taxon>Floricoccus</taxon>
    </lineage>
</organism>
<feature type="domain" description="HTH cro/C1-type" evidence="1">
    <location>
        <begin position="8"/>
        <end position="62"/>
    </location>
</feature>
<dbReference type="RefSeq" id="WP_070792030.1">
    <property type="nucleotide sequence ID" value="NZ_MKIR01000012.1"/>
</dbReference>
<dbReference type="Pfam" id="PF13443">
    <property type="entry name" value="HTH_26"/>
    <property type="match status" value="1"/>
</dbReference>
<dbReference type="Proteomes" id="UP000178622">
    <property type="component" value="Unassembled WGS sequence"/>
</dbReference>
<keyword evidence="3" id="KW-1185">Reference proteome</keyword>
<evidence type="ECO:0000313" key="2">
    <source>
        <dbReference type="EMBL" id="OFI49513.1"/>
    </source>
</evidence>
<protein>
    <recommendedName>
        <fullName evidence="1">HTH cro/C1-type domain-containing protein</fullName>
    </recommendedName>
</protein>
<dbReference type="InterPro" id="IPR001387">
    <property type="entry name" value="Cro/C1-type_HTH"/>
</dbReference>
<evidence type="ECO:0000259" key="1">
    <source>
        <dbReference type="Pfam" id="PF13443"/>
    </source>
</evidence>
<accession>A0A1E8GPH6</accession>
<comment type="caution">
    <text evidence="2">The sequence shown here is derived from an EMBL/GenBank/DDBJ whole genome shotgun (WGS) entry which is preliminary data.</text>
</comment>